<feature type="compositionally biased region" description="Basic and acidic residues" evidence="1">
    <location>
        <begin position="216"/>
        <end position="227"/>
    </location>
</feature>
<dbReference type="AlphaFoldDB" id="A0A3G1KX24"/>
<feature type="region of interest" description="Disordered" evidence="1">
    <location>
        <begin position="216"/>
        <end position="420"/>
    </location>
</feature>
<sequence>MKNDVYAPVVKTLFIPEGNPGVQSVHEIRAIPRIHDAQGDSQEITITGEMDISITYLPMRESDHELPWRTVNFEDEGDFTDTEPDEKVIARLESALREEDDFDRRENQYRDLSLNVPFTLAIGTEDLGRDHVVKLEPCVHSTNWFVVSPKAIEFEAVLQLAPQEELEAEEMETGEQDDFAGQEEVDAYLNLSRTEKPVQKAVPVQKVEPVQKAEALQKVEPVQKAESEEITELEEKAESEEITEPIQITEPVQKAGSAQRTESMQKTKPVQKVEPVQEEEEYVKWEAGAEEKQEKTVPVKADQFEAAHGEKETKLPEKAEISKKTAAKEGSENIPPKSQEKESAGSVKPSPVSSIKPSSAGKTDAAKKSEINKKAHQMPMVSKIKSIFTGKEGGGQKRNEDQVSGPVSTGPQTTAEQDYAESKGTFFSSKEFYQMKFYRVQLGEDLDAIADKLGVSKESIRELNAVGEEEIKFGLLLSVPRM</sequence>
<feature type="compositionally biased region" description="Basic and acidic residues" evidence="1">
    <location>
        <begin position="282"/>
        <end position="331"/>
    </location>
</feature>
<feature type="compositionally biased region" description="Low complexity" evidence="1">
    <location>
        <begin position="346"/>
        <end position="359"/>
    </location>
</feature>
<feature type="compositionally biased region" description="Acidic residues" evidence="1">
    <location>
        <begin position="228"/>
        <end position="243"/>
    </location>
</feature>
<dbReference type="InterPro" id="IPR018392">
    <property type="entry name" value="LysM"/>
</dbReference>
<dbReference type="RefSeq" id="WP_148136337.1">
    <property type="nucleotide sequence ID" value="NZ_CP017634.1"/>
</dbReference>
<dbReference type="CDD" id="cd00118">
    <property type="entry name" value="LysM"/>
    <property type="match status" value="1"/>
</dbReference>
<dbReference type="InterPro" id="IPR036779">
    <property type="entry name" value="LysM_dom_sf"/>
</dbReference>
<accession>A0A3G1KX24</accession>
<evidence type="ECO:0008006" key="4">
    <source>
        <dbReference type="Google" id="ProtNLM"/>
    </source>
</evidence>
<gene>
    <name evidence="2" type="ORF">DCMF_21565</name>
</gene>
<protein>
    <recommendedName>
        <fullName evidence="4">Stage VI sporulation protein D</fullName>
    </recommendedName>
</protein>
<name>A0A3G1KX24_FORW1</name>
<evidence type="ECO:0000313" key="2">
    <source>
        <dbReference type="EMBL" id="ATW27006.1"/>
    </source>
</evidence>
<dbReference type="OrthoDB" id="9833484at2"/>
<proteinExistence type="predicted"/>
<reference evidence="2 3" key="1">
    <citation type="submission" date="2016-10" db="EMBL/GenBank/DDBJ databases">
        <title>Complete Genome Sequence of Peptococcaceae strain DCMF.</title>
        <authorList>
            <person name="Edwards R.J."/>
            <person name="Holland S.I."/>
            <person name="Deshpande N.P."/>
            <person name="Wong Y.K."/>
            <person name="Ertan H."/>
            <person name="Manefield M."/>
            <person name="Russell T.L."/>
            <person name="Lee M.J."/>
        </authorList>
    </citation>
    <scope>NUCLEOTIDE SEQUENCE [LARGE SCALE GENOMIC DNA]</scope>
    <source>
        <strain evidence="2 3">DCMF</strain>
    </source>
</reference>
<feature type="compositionally biased region" description="Polar residues" evidence="1">
    <location>
        <begin position="256"/>
        <end position="266"/>
    </location>
</feature>
<dbReference type="SUPFAM" id="SSF54106">
    <property type="entry name" value="LysM domain"/>
    <property type="match status" value="1"/>
</dbReference>
<keyword evidence="3" id="KW-1185">Reference proteome</keyword>
<organism evidence="2 3">
    <name type="scientific">Formimonas warabiya</name>
    <dbReference type="NCBI Taxonomy" id="1761012"/>
    <lineage>
        <taxon>Bacteria</taxon>
        <taxon>Bacillati</taxon>
        <taxon>Bacillota</taxon>
        <taxon>Clostridia</taxon>
        <taxon>Eubacteriales</taxon>
        <taxon>Peptococcaceae</taxon>
        <taxon>Candidatus Formimonas</taxon>
    </lineage>
</organism>
<feature type="compositionally biased region" description="Polar residues" evidence="1">
    <location>
        <begin position="405"/>
        <end position="416"/>
    </location>
</feature>
<dbReference type="Proteomes" id="UP000323521">
    <property type="component" value="Chromosome"/>
</dbReference>
<dbReference type="EMBL" id="CP017634">
    <property type="protein sequence ID" value="ATW27006.1"/>
    <property type="molecule type" value="Genomic_DNA"/>
</dbReference>
<evidence type="ECO:0000256" key="1">
    <source>
        <dbReference type="SAM" id="MobiDB-lite"/>
    </source>
</evidence>
<feature type="compositionally biased region" description="Basic and acidic residues" evidence="1">
    <location>
        <begin position="364"/>
        <end position="373"/>
    </location>
</feature>
<dbReference type="KEGG" id="fwa:DCMF_21565"/>
<evidence type="ECO:0000313" key="3">
    <source>
        <dbReference type="Proteomes" id="UP000323521"/>
    </source>
</evidence>